<dbReference type="InterPro" id="IPR046338">
    <property type="entry name" value="GAIN_dom_sf"/>
</dbReference>
<evidence type="ECO:0000256" key="2">
    <source>
        <dbReference type="ARBA" id="ARBA00022692"/>
    </source>
</evidence>
<dbReference type="GO" id="GO:0010855">
    <property type="term" value="F:adenylate cyclase inhibitor activity"/>
    <property type="evidence" value="ECO:0007669"/>
    <property type="project" value="TreeGrafter"/>
</dbReference>
<protein>
    <recommendedName>
        <fullName evidence="6">GAIN-B domain-containing protein</fullName>
    </recommendedName>
</protein>
<dbReference type="PANTHER" id="PTHR46682:SF1">
    <property type="entry name" value="ADHESION G-PROTEIN COUPLED RECEPTOR V1"/>
    <property type="match status" value="1"/>
</dbReference>
<evidence type="ECO:0000256" key="1">
    <source>
        <dbReference type="ARBA" id="ARBA00004370"/>
    </source>
</evidence>
<accession>A0A6A1QD58</accession>
<evidence type="ECO:0000256" key="5">
    <source>
        <dbReference type="ARBA" id="ARBA00023157"/>
    </source>
</evidence>
<dbReference type="OrthoDB" id="2324346at2759"/>
<dbReference type="GO" id="GO:0001965">
    <property type="term" value="F:G-protein alpha-subunit binding"/>
    <property type="evidence" value="ECO:0007669"/>
    <property type="project" value="TreeGrafter"/>
</dbReference>
<keyword evidence="5" id="KW-1015">Disulfide bond</keyword>
<dbReference type="GO" id="GO:0005737">
    <property type="term" value="C:cytoplasm"/>
    <property type="evidence" value="ECO:0007669"/>
    <property type="project" value="TreeGrafter"/>
</dbReference>
<dbReference type="PROSITE" id="PS50221">
    <property type="entry name" value="GAIN_B"/>
    <property type="match status" value="1"/>
</dbReference>
<dbReference type="AlphaFoldDB" id="A0A6A1QD58"/>
<dbReference type="Gene3D" id="2.60.220.50">
    <property type="match status" value="1"/>
</dbReference>
<comment type="subcellular location">
    <subcellularLocation>
        <location evidence="1">Membrane</location>
    </subcellularLocation>
</comment>
<feature type="domain" description="GAIN-B" evidence="6">
    <location>
        <begin position="183"/>
        <end position="339"/>
    </location>
</feature>
<evidence type="ECO:0000256" key="4">
    <source>
        <dbReference type="ARBA" id="ARBA00023136"/>
    </source>
</evidence>
<keyword evidence="4" id="KW-0472">Membrane</keyword>
<dbReference type="InterPro" id="IPR026919">
    <property type="entry name" value="ADGRV1"/>
</dbReference>
<dbReference type="GO" id="GO:0032420">
    <property type="term" value="C:stereocilium"/>
    <property type="evidence" value="ECO:0007669"/>
    <property type="project" value="TreeGrafter"/>
</dbReference>
<name>A0A6A1QD58_BALPH</name>
<evidence type="ECO:0000313" key="8">
    <source>
        <dbReference type="Proteomes" id="UP000437017"/>
    </source>
</evidence>
<gene>
    <name evidence="7" type="ORF">E2I00_005000</name>
</gene>
<comment type="caution">
    <text evidence="7">The sequence shown here is derived from an EMBL/GenBank/DDBJ whole genome shotgun (WGS) entry which is preliminary data.</text>
</comment>
<keyword evidence="2" id="KW-0812">Transmembrane</keyword>
<dbReference type="GO" id="GO:0071277">
    <property type="term" value="P:cellular response to calcium ion"/>
    <property type="evidence" value="ECO:0007669"/>
    <property type="project" value="TreeGrafter"/>
</dbReference>
<dbReference type="InterPro" id="IPR057244">
    <property type="entry name" value="GAIN_B"/>
</dbReference>
<organism evidence="7 8">
    <name type="scientific">Balaenoptera physalus</name>
    <name type="common">Fin whale</name>
    <name type="synonym">Balaena physalus</name>
    <dbReference type="NCBI Taxonomy" id="9770"/>
    <lineage>
        <taxon>Eukaryota</taxon>
        <taxon>Metazoa</taxon>
        <taxon>Chordata</taxon>
        <taxon>Craniata</taxon>
        <taxon>Vertebrata</taxon>
        <taxon>Euteleostomi</taxon>
        <taxon>Mammalia</taxon>
        <taxon>Eutheria</taxon>
        <taxon>Laurasiatheria</taxon>
        <taxon>Artiodactyla</taxon>
        <taxon>Whippomorpha</taxon>
        <taxon>Cetacea</taxon>
        <taxon>Mysticeti</taxon>
        <taxon>Balaenopteridae</taxon>
        <taxon>Balaenoptera</taxon>
    </lineage>
</organism>
<dbReference type="GO" id="GO:0016020">
    <property type="term" value="C:membrane"/>
    <property type="evidence" value="ECO:0007669"/>
    <property type="project" value="UniProtKB-SubCell"/>
</dbReference>
<keyword evidence="3" id="KW-1133">Transmembrane helix</keyword>
<proteinExistence type="predicted"/>
<dbReference type="GO" id="GO:0004930">
    <property type="term" value="F:G protein-coupled receptor activity"/>
    <property type="evidence" value="ECO:0007669"/>
    <property type="project" value="InterPro"/>
</dbReference>
<keyword evidence="8" id="KW-1185">Reference proteome</keyword>
<dbReference type="EMBL" id="SGJD01000234">
    <property type="protein sequence ID" value="KAB0406078.1"/>
    <property type="molecule type" value="Genomic_DNA"/>
</dbReference>
<dbReference type="GO" id="GO:0007601">
    <property type="term" value="P:visual perception"/>
    <property type="evidence" value="ECO:0007669"/>
    <property type="project" value="TreeGrafter"/>
</dbReference>
<evidence type="ECO:0000256" key="3">
    <source>
        <dbReference type="ARBA" id="ARBA00022989"/>
    </source>
</evidence>
<dbReference type="FunFam" id="2.60.220.50:FF:000020">
    <property type="entry name" value="Adhesion G-protein coupled receptor V1"/>
    <property type="match status" value="1"/>
</dbReference>
<evidence type="ECO:0000259" key="6">
    <source>
        <dbReference type="PROSITE" id="PS50221"/>
    </source>
</evidence>
<dbReference type="PANTHER" id="PTHR46682">
    <property type="entry name" value="ADHESION G-PROTEIN COUPLED RECEPTOR V1"/>
    <property type="match status" value="1"/>
</dbReference>
<sequence>MLIFEPGQRNTVLDVILTPETGSLNPFPKRFQIVLFDPKGGARIDEVYGTANITLVSDAASQAFWGLADQLQQPLDGDILSRVLHSISAKVATESTDEQLSAVMYLIDKITVEGKKQALSIESRNLFYEILCALVNPKRKDTRGFSHFTEVTENFAFSLLTDVTCGSLGEKSKTILDSCPYLSILALHWYPQQINGHKFEGKEGDYIRIPERLLDVPDAEIMSGKSICELVQFTEYSSQQWFITGTDLHALKNKVLSLSVKGQSSQPLTNNNEILYRIYAAESRIVPQTPLCLLWNQAAASWLSDSQFCKVVEDTSDYVECACSYMSVYAVYAQTDNLSSYNEAFFSSGFICISGQFFISLIFYEFFQSAAVTDSASSVNA</sequence>
<reference evidence="7 8" key="1">
    <citation type="journal article" date="2019" name="PLoS ONE">
        <title>Genomic analyses reveal an absence of contemporary introgressive admixture between fin whales and blue whales, despite known hybrids.</title>
        <authorList>
            <person name="Westbury M.V."/>
            <person name="Petersen B."/>
            <person name="Lorenzen E.D."/>
        </authorList>
    </citation>
    <scope>NUCLEOTIDE SEQUENCE [LARGE SCALE GENOMIC DNA]</scope>
    <source>
        <strain evidence="7">FinWhale-01</strain>
    </source>
</reference>
<dbReference type="Proteomes" id="UP000437017">
    <property type="component" value="Unassembled WGS sequence"/>
</dbReference>
<dbReference type="GO" id="GO:0007605">
    <property type="term" value="P:sensory perception of sound"/>
    <property type="evidence" value="ECO:0007669"/>
    <property type="project" value="TreeGrafter"/>
</dbReference>
<evidence type="ECO:0000313" key="7">
    <source>
        <dbReference type="EMBL" id="KAB0406078.1"/>
    </source>
</evidence>